<dbReference type="GO" id="GO:0009228">
    <property type="term" value="P:thiamine biosynthetic process"/>
    <property type="evidence" value="ECO:0007669"/>
    <property type="project" value="InterPro"/>
</dbReference>
<reference evidence="4 5" key="1">
    <citation type="submission" date="2015-09" db="EMBL/GenBank/DDBJ databases">
        <authorList>
            <consortium name="Swine Surveillance"/>
        </authorList>
    </citation>
    <scope>NUCLEOTIDE SEQUENCE [LARGE SCALE GENOMIC DNA]</scope>
    <source>
        <strain evidence="4 5">CECT 8399</strain>
    </source>
</reference>
<accession>A0A0P1HU62</accession>
<protein>
    <recommendedName>
        <fullName evidence="2">hydroxymethylpyrimidine kinase</fullName>
        <ecNumber evidence="2">2.7.1.49</ecNumber>
    </recommendedName>
</protein>
<proteinExistence type="predicted"/>
<dbReference type="InterPro" id="IPR004399">
    <property type="entry name" value="HMP/HMP-P_kinase_dom"/>
</dbReference>
<dbReference type="GO" id="GO:0005829">
    <property type="term" value="C:cytosol"/>
    <property type="evidence" value="ECO:0007669"/>
    <property type="project" value="TreeGrafter"/>
</dbReference>
<dbReference type="Gene3D" id="3.40.1190.20">
    <property type="match status" value="1"/>
</dbReference>
<evidence type="ECO:0000256" key="1">
    <source>
        <dbReference type="ARBA" id="ARBA00004948"/>
    </source>
</evidence>
<dbReference type="EC" id="2.7.1.49" evidence="2"/>
<keyword evidence="4" id="KW-0808">Transferase</keyword>
<dbReference type="GO" id="GO:0009229">
    <property type="term" value="P:thiamine diphosphate biosynthetic process"/>
    <property type="evidence" value="ECO:0007669"/>
    <property type="project" value="UniProtKB-UniPathway"/>
</dbReference>
<dbReference type="CDD" id="cd01169">
    <property type="entry name" value="HMPP_kinase"/>
    <property type="match status" value="1"/>
</dbReference>
<dbReference type="STRING" id="1396826.PHA8399_00245"/>
<name>A0A0P1HU62_9RHOB</name>
<dbReference type="InterPro" id="IPR029056">
    <property type="entry name" value="Ribokinase-like"/>
</dbReference>
<dbReference type="PANTHER" id="PTHR20858">
    <property type="entry name" value="PHOSPHOMETHYLPYRIMIDINE KINASE"/>
    <property type="match status" value="1"/>
</dbReference>
<evidence type="ECO:0000259" key="3">
    <source>
        <dbReference type="Pfam" id="PF08543"/>
    </source>
</evidence>
<dbReference type="PANTHER" id="PTHR20858:SF17">
    <property type="entry name" value="HYDROXYMETHYLPYRIMIDINE_PHOSPHOMETHYLPYRIMIDINE KINASE THI20-RELATED"/>
    <property type="match status" value="1"/>
</dbReference>
<dbReference type="GO" id="GO:0008972">
    <property type="term" value="F:phosphomethylpyrimidine kinase activity"/>
    <property type="evidence" value="ECO:0007669"/>
    <property type="project" value="InterPro"/>
</dbReference>
<dbReference type="UniPathway" id="UPA00060">
    <property type="reaction ID" value="UER00138"/>
</dbReference>
<dbReference type="InterPro" id="IPR013749">
    <property type="entry name" value="PM/HMP-P_kinase-1"/>
</dbReference>
<gene>
    <name evidence="4" type="primary">thiD</name>
    <name evidence="4" type="ORF">PHA8399_00245</name>
</gene>
<evidence type="ECO:0000313" key="5">
    <source>
        <dbReference type="Proteomes" id="UP000051326"/>
    </source>
</evidence>
<comment type="pathway">
    <text evidence="1">Cofactor biosynthesis; thiamine diphosphate biosynthesis.</text>
</comment>
<evidence type="ECO:0000256" key="2">
    <source>
        <dbReference type="ARBA" id="ARBA00012135"/>
    </source>
</evidence>
<dbReference type="Pfam" id="PF08543">
    <property type="entry name" value="Phos_pyr_kin"/>
    <property type="match status" value="1"/>
</dbReference>
<dbReference type="AlphaFoldDB" id="A0A0P1HU62"/>
<dbReference type="SUPFAM" id="SSF53613">
    <property type="entry name" value="Ribokinase-like"/>
    <property type="match status" value="1"/>
</dbReference>
<evidence type="ECO:0000313" key="4">
    <source>
        <dbReference type="EMBL" id="CUH98136.1"/>
    </source>
</evidence>
<feature type="domain" description="Pyridoxamine kinase/Phosphomethylpyrimidine kinase" evidence="3">
    <location>
        <begin position="11"/>
        <end position="232"/>
    </location>
</feature>
<dbReference type="EMBL" id="CYSR01000002">
    <property type="protein sequence ID" value="CUH98136.1"/>
    <property type="molecule type" value="Genomic_DNA"/>
</dbReference>
<sequence>MTWILAIGGTDSSGGAGLSRDTAMAAALGVSVRPVVTAVTVQTNEAVLAVHPCPAQSAADQARAALATPPRPGAAKIGMLGSAAVAEALGAVLPAGLPIVVDPVLKASSGGTLMAADGFGALLRRAALVTPNLAELEVLSGVPGSPEAQAAALLALGVRAVLVKGGHGTGAESTDLLFTPDGPPLAFAAPRLAVSKRGTGCSLATAIACHLAKGSSLQAACRHGKEDVHRWLRR</sequence>
<dbReference type="Proteomes" id="UP000051326">
    <property type="component" value="Unassembled WGS sequence"/>
</dbReference>
<dbReference type="GO" id="GO:0008902">
    <property type="term" value="F:hydroxymethylpyrimidine kinase activity"/>
    <property type="evidence" value="ECO:0007669"/>
    <property type="project" value="UniProtKB-EC"/>
</dbReference>
<organism evidence="4 5">
    <name type="scientific">Leisingera aquaemixtae</name>
    <dbReference type="NCBI Taxonomy" id="1396826"/>
    <lineage>
        <taxon>Bacteria</taxon>
        <taxon>Pseudomonadati</taxon>
        <taxon>Pseudomonadota</taxon>
        <taxon>Alphaproteobacteria</taxon>
        <taxon>Rhodobacterales</taxon>
        <taxon>Roseobacteraceae</taxon>
        <taxon>Leisingera</taxon>
    </lineage>
</organism>
<dbReference type="RefSeq" id="WP_058284378.1">
    <property type="nucleotide sequence ID" value="NZ_CYSR01000002.1"/>
</dbReference>
<keyword evidence="4" id="KW-0418">Kinase</keyword>